<dbReference type="InterPro" id="IPR051311">
    <property type="entry name" value="DedA_domain"/>
</dbReference>
<evidence type="ECO:0000313" key="8">
    <source>
        <dbReference type="EMBL" id="SDH35086.1"/>
    </source>
</evidence>
<evidence type="ECO:0000259" key="7">
    <source>
        <dbReference type="PROSITE" id="PS50206"/>
    </source>
</evidence>
<feature type="transmembrane region" description="Helical" evidence="6">
    <location>
        <begin position="48"/>
        <end position="69"/>
    </location>
</feature>
<dbReference type="AlphaFoldDB" id="A0A1G8BPE8"/>
<evidence type="ECO:0000256" key="6">
    <source>
        <dbReference type="SAM" id="Phobius"/>
    </source>
</evidence>
<dbReference type="PANTHER" id="PTHR42709">
    <property type="entry name" value="ALKALINE PHOSPHATASE LIKE PROTEIN"/>
    <property type="match status" value="1"/>
</dbReference>
<feature type="transmembrane region" description="Helical" evidence="6">
    <location>
        <begin position="7"/>
        <end position="28"/>
    </location>
</feature>
<accession>A0A1G8BPE8</accession>
<proteinExistence type="predicted"/>
<dbReference type="InterPro" id="IPR032816">
    <property type="entry name" value="VTT_dom"/>
</dbReference>
<dbReference type="InterPro" id="IPR001763">
    <property type="entry name" value="Rhodanese-like_dom"/>
</dbReference>
<dbReference type="EMBL" id="FNCJ01000009">
    <property type="protein sequence ID" value="SDH35086.1"/>
    <property type="molecule type" value="Genomic_DNA"/>
</dbReference>
<dbReference type="Gene3D" id="3.40.250.10">
    <property type="entry name" value="Rhodanese-like domain"/>
    <property type="match status" value="1"/>
</dbReference>
<evidence type="ECO:0000256" key="5">
    <source>
        <dbReference type="ARBA" id="ARBA00023136"/>
    </source>
</evidence>
<dbReference type="PANTHER" id="PTHR42709:SF6">
    <property type="entry name" value="UNDECAPRENYL PHOSPHATE TRANSPORTER A"/>
    <property type="match status" value="1"/>
</dbReference>
<dbReference type="Proteomes" id="UP000199706">
    <property type="component" value="Unassembled WGS sequence"/>
</dbReference>
<evidence type="ECO:0000256" key="3">
    <source>
        <dbReference type="ARBA" id="ARBA00022692"/>
    </source>
</evidence>
<comment type="subcellular location">
    <subcellularLocation>
        <location evidence="1">Cell membrane</location>
        <topology evidence="1">Multi-pass membrane protein</topology>
    </subcellularLocation>
</comment>
<keyword evidence="2" id="KW-1003">Cell membrane</keyword>
<dbReference type="Pfam" id="PF09335">
    <property type="entry name" value="VTT_dom"/>
    <property type="match status" value="1"/>
</dbReference>
<feature type="domain" description="Rhodanese" evidence="7">
    <location>
        <begin position="218"/>
        <end position="309"/>
    </location>
</feature>
<dbReference type="InterPro" id="IPR036873">
    <property type="entry name" value="Rhodanese-like_dom_sf"/>
</dbReference>
<organism evidence="8 9">
    <name type="scientific">Paraburkholderia phenazinium</name>
    <dbReference type="NCBI Taxonomy" id="60549"/>
    <lineage>
        <taxon>Bacteria</taxon>
        <taxon>Pseudomonadati</taxon>
        <taxon>Pseudomonadota</taxon>
        <taxon>Betaproteobacteria</taxon>
        <taxon>Burkholderiales</taxon>
        <taxon>Burkholderiaceae</taxon>
        <taxon>Paraburkholderia</taxon>
    </lineage>
</organism>
<dbReference type="RefSeq" id="WP_090686412.1">
    <property type="nucleotide sequence ID" value="NZ_CADERL010000004.1"/>
</dbReference>
<reference evidence="8 9" key="1">
    <citation type="submission" date="2016-10" db="EMBL/GenBank/DDBJ databases">
        <authorList>
            <person name="de Groot N.N."/>
        </authorList>
    </citation>
    <scope>NUCLEOTIDE SEQUENCE [LARGE SCALE GENOMIC DNA]</scope>
    <source>
        <strain evidence="8 9">LMG 2247</strain>
    </source>
</reference>
<keyword evidence="4 6" id="KW-1133">Transmembrane helix</keyword>
<name>A0A1G8BPE8_9BURK</name>
<evidence type="ECO:0000313" key="9">
    <source>
        <dbReference type="Proteomes" id="UP000199706"/>
    </source>
</evidence>
<evidence type="ECO:0000256" key="4">
    <source>
        <dbReference type="ARBA" id="ARBA00022989"/>
    </source>
</evidence>
<evidence type="ECO:0000256" key="1">
    <source>
        <dbReference type="ARBA" id="ARBA00004651"/>
    </source>
</evidence>
<protein>
    <submittedName>
        <fullName evidence="8">Membrane protein DedA, SNARE-associated domain</fullName>
    </submittedName>
</protein>
<feature type="transmembrane region" description="Helical" evidence="6">
    <location>
        <begin position="174"/>
        <end position="193"/>
    </location>
</feature>
<dbReference type="SUPFAM" id="SSF52821">
    <property type="entry name" value="Rhodanese/Cell cycle control phosphatase"/>
    <property type="match status" value="1"/>
</dbReference>
<dbReference type="GO" id="GO:0005886">
    <property type="term" value="C:plasma membrane"/>
    <property type="evidence" value="ECO:0007669"/>
    <property type="project" value="UniProtKB-SubCell"/>
</dbReference>
<gene>
    <name evidence="8" type="ORF">SAMN05216466_109116</name>
</gene>
<dbReference type="Pfam" id="PF00581">
    <property type="entry name" value="Rhodanese"/>
    <property type="match status" value="1"/>
</dbReference>
<feature type="transmembrane region" description="Helical" evidence="6">
    <location>
        <begin position="135"/>
        <end position="154"/>
    </location>
</feature>
<evidence type="ECO:0000256" key="2">
    <source>
        <dbReference type="ARBA" id="ARBA00022475"/>
    </source>
</evidence>
<dbReference type="OrthoDB" id="21108at2"/>
<keyword evidence="5 6" id="KW-0472">Membrane</keyword>
<keyword evidence="3 6" id="KW-0812">Transmembrane</keyword>
<sequence>MWHFPTAIPPALCAWAVFMSVLITQLGVPVPAAPMLILAGTMAAVGEVSYTSVFVAAVCATLLADTLWFTTGRLRGRRMLNSLVRFSLSFDATVRTARNIFERHGAPILAVSKFVPGLGLIAAPLLGTTSIDPRIFLLWDLLGASLWAGLWLVGGAALHDEIAQLLLLVRHNGVTIFDLFGVLGGLFVVYRWVRRVQFRRWLARIRITPEQLDEQMKSNAPPLIFDARPPEVRAKEAYRIPGARALDLDSPEQLDPELLRRPIVVYCVCPNEATAKRIITQLHRKNIHHVNALKGGLDAWERRGYPVEPLTADFHAPRGKPDAEAEFDAVLDNEYTVRARLTE</sequence>
<dbReference type="PROSITE" id="PS50206">
    <property type="entry name" value="RHODANESE_3"/>
    <property type="match status" value="1"/>
</dbReference>
<dbReference type="SMART" id="SM00450">
    <property type="entry name" value="RHOD"/>
    <property type="match status" value="1"/>
</dbReference>